<dbReference type="STRING" id="261654.GA0070611_2574"/>
<proteinExistence type="predicted"/>
<feature type="compositionally biased region" description="Basic and acidic residues" evidence="1">
    <location>
        <begin position="1"/>
        <end position="22"/>
    </location>
</feature>
<dbReference type="EMBL" id="LT594323">
    <property type="protein sequence ID" value="SBT44123.1"/>
    <property type="molecule type" value="Genomic_DNA"/>
</dbReference>
<feature type="compositionally biased region" description="Gly residues" evidence="1">
    <location>
        <begin position="71"/>
        <end position="102"/>
    </location>
</feature>
<evidence type="ECO:0000313" key="3">
    <source>
        <dbReference type="Proteomes" id="UP000199385"/>
    </source>
</evidence>
<name>A0A1A8ZJW0_9ACTN</name>
<accession>A0A1A8ZJW0</accession>
<dbReference type="AlphaFoldDB" id="A0A1A8ZJW0"/>
<keyword evidence="3" id="KW-1185">Reference proteome</keyword>
<feature type="compositionally biased region" description="Low complexity" evidence="1">
    <location>
        <begin position="103"/>
        <end position="120"/>
    </location>
</feature>
<feature type="compositionally biased region" description="Low complexity" evidence="1">
    <location>
        <begin position="178"/>
        <end position="192"/>
    </location>
</feature>
<feature type="region of interest" description="Disordered" evidence="1">
    <location>
        <begin position="1"/>
        <end position="145"/>
    </location>
</feature>
<sequence length="476" mass="49431">MSQDHRPPMSHPSYEDHRDPGAAHRPSYPSAAPVGPPARWGLADGRPPSTAPEPAYPGGAPGYPAPAAVPGYGGQGETSGYGGAGATPGYGGAPAPGYGGAPTPGYPGAELPGHGAPAGTTGLGGAEAPRYGAPNPGPSGYGHQAAPAGYAAAESAAYPVREAPRYGAPESPAYPTEAPAYGYGAPEAPRYGMPEAPRYGAPEQPTTPTTPGTPAPGAPAAWTPSGGQGGAAEPAADGYSGQAVQNQIRQAVVHRVQYANALHASHFWDLRRTKPVGPHALVFLYAGLDPRFSNPRRPYYEIKAASRLFRDGSDVQDLPALLHELTEIAKGYLADGRVFDPVAQMTQSADAMPADAKYVGVAVSTLLGTGEDLVDEPMGAIGGMGIPGKAMVVLSDNHQLVVERPARAHEQVEIYSTFPYITSGGVDYRSWRSFTPEQQADPAWRWLQHLNQLVLTGQERKTSATAAATSGGRRRR</sequence>
<evidence type="ECO:0000256" key="1">
    <source>
        <dbReference type="SAM" id="MobiDB-lite"/>
    </source>
</evidence>
<organism evidence="2 3">
    <name type="scientific">Micromonospora auratinigra</name>
    <dbReference type="NCBI Taxonomy" id="261654"/>
    <lineage>
        <taxon>Bacteria</taxon>
        <taxon>Bacillati</taxon>
        <taxon>Actinomycetota</taxon>
        <taxon>Actinomycetes</taxon>
        <taxon>Micromonosporales</taxon>
        <taxon>Micromonosporaceae</taxon>
        <taxon>Micromonospora</taxon>
    </lineage>
</organism>
<feature type="compositionally biased region" description="Low complexity" evidence="1">
    <location>
        <begin position="200"/>
        <end position="210"/>
    </location>
</feature>
<protein>
    <submittedName>
        <fullName evidence="2">Uncharacterized protein</fullName>
    </submittedName>
</protein>
<dbReference type="PATRIC" id="fig|261654.4.peg.2615"/>
<gene>
    <name evidence="2" type="ORF">GA0070611_2574</name>
</gene>
<feature type="region of interest" description="Disordered" evidence="1">
    <location>
        <begin position="178"/>
        <end position="238"/>
    </location>
</feature>
<evidence type="ECO:0000313" key="2">
    <source>
        <dbReference type="EMBL" id="SBT44123.1"/>
    </source>
</evidence>
<dbReference type="Proteomes" id="UP000199385">
    <property type="component" value="Chromosome I"/>
</dbReference>
<reference evidence="3" key="1">
    <citation type="submission" date="2016-06" db="EMBL/GenBank/DDBJ databases">
        <authorList>
            <person name="Varghese N."/>
            <person name="Submissions Spin"/>
        </authorList>
    </citation>
    <scope>NUCLEOTIDE SEQUENCE [LARGE SCALE GENOMIC DNA]</scope>
    <source>
        <strain evidence="3">DSM 44815</strain>
    </source>
</reference>